<reference evidence="2" key="1">
    <citation type="submission" date="2024-10" db="EMBL/GenBank/DDBJ databases">
        <authorList>
            <person name="Ryan C."/>
        </authorList>
    </citation>
    <scope>NUCLEOTIDE SEQUENCE [LARGE SCALE GENOMIC DNA]</scope>
</reference>
<sequence length="407" mass="45585">MGTDSECGIAGGSQGSGRDYISGLPDSILQSILLRLEGTEEAARTSVVARRWRSVWAELPELSLSMAHGHSPVDAALAAYSAPTIRRLEIKMPQSLWSRRVAIPADCVSLWLDFALLHLAGELRLKMPFVNMYTKTTREKEEIVLPLCERVTAIFLTFHGETLRFRLPPAGVFSALATLSISNVYVDGQELEDILCSRCPCLKQLVLDAITVRGGAHVFSIRSDSLERLEVTSQFHGCLQIVTPELQTFYAVFVSDFHIAAPKLSEVDWKTNIVYRPSHCHFAESGRHLQRLAITVNYGGWQLMQRFDTVKELVLDVQIAQGVQQYNSFLENTKKLATCEVLVVRLDIEHACKPTLLHLLRKCAGLRKLVVQVQFGSCMGVQPYERFLEDTNVLPKCKVLKVFLSLQ</sequence>
<evidence type="ECO:0000313" key="3">
    <source>
        <dbReference type="Proteomes" id="UP001497457"/>
    </source>
</evidence>
<accession>A0ABC9FWH2</accession>
<dbReference type="PANTHER" id="PTHR34709">
    <property type="entry name" value="OS10G0396666 PROTEIN"/>
    <property type="match status" value="1"/>
</dbReference>
<evidence type="ECO:0000313" key="2">
    <source>
        <dbReference type="EMBL" id="CAL5083359.1"/>
    </source>
</evidence>
<gene>
    <name evidence="2" type="ORF">URODEC1_LOCUS109886</name>
</gene>
<protein>
    <recommendedName>
        <fullName evidence="1">F-box domain-containing protein</fullName>
    </recommendedName>
</protein>
<dbReference type="Pfam" id="PF00646">
    <property type="entry name" value="F-box"/>
    <property type="match status" value="1"/>
</dbReference>
<dbReference type="InterPro" id="IPR036047">
    <property type="entry name" value="F-box-like_dom_sf"/>
</dbReference>
<evidence type="ECO:0000259" key="1">
    <source>
        <dbReference type="Pfam" id="PF00646"/>
    </source>
</evidence>
<keyword evidence="3" id="KW-1185">Reference proteome</keyword>
<name>A0ABC9FWH2_9POAL</name>
<dbReference type="InterPro" id="IPR055312">
    <property type="entry name" value="FBL15-like"/>
</dbReference>
<dbReference type="InterPro" id="IPR001810">
    <property type="entry name" value="F-box_dom"/>
</dbReference>
<dbReference type="EMBL" id="OZ075117">
    <property type="protein sequence ID" value="CAL5083359.1"/>
    <property type="molecule type" value="Genomic_DNA"/>
</dbReference>
<dbReference type="Proteomes" id="UP001497457">
    <property type="component" value="Chromosome 7b"/>
</dbReference>
<dbReference type="AlphaFoldDB" id="A0ABC9FWH2"/>
<feature type="domain" description="F-box" evidence="1">
    <location>
        <begin position="21"/>
        <end position="59"/>
    </location>
</feature>
<dbReference type="SUPFAM" id="SSF81383">
    <property type="entry name" value="F-box domain"/>
    <property type="match status" value="1"/>
</dbReference>
<proteinExistence type="predicted"/>
<dbReference type="PANTHER" id="PTHR34709:SF75">
    <property type="entry name" value="FBD DOMAIN-CONTAINING PROTEIN"/>
    <property type="match status" value="1"/>
</dbReference>
<organism evidence="2 3">
    <name type="scientific">Urochloa decumbens</name>
    <dbReference type="NCBI Taxonomy" id="240449"/>
    <lineage>
        <taxon>Eukaryota</taxon>
        <taxon>Viridiplantae</taxon>
        <taxon>Streptophyta</taxon>
        <taxon>Embryophyta</taxon>
        <taxon>Tracheophyta</taxon>
        <taxon>Spermatophyta</taxon>
        <taxon>Magnoliopsida</taxon>
        <taxon>Liliopsida</taxon>
        <taxon>Poales</taxon>
        <taxon>Poaceae</taxon>
        <taxon>PACMAD clade</taxon>
        <taxon>Panicoideae</taxon>
        <taxon>Panicodae</taxon>
        <taxon>Paniceae</taxon>
        <taxon>Melinidinae</taxon>
        <taxon>Urochloa</taxon>
    </lineage>
</organism>